<name>A0A6J5KRG1_9CAUD</name>
<dbReference type="EMBL" id="LR796164">
    <property type="protein sequence ID" value="CAB4122650.1"/>
    <property type="molecule type" value="Genomic_DNA"/>
</dbReference>
<accession>A0A6J5KRG1</accession>
<dbReference type="InterPro" id="IPR014974">
    <property type="entry name" value="DUF1833"/>
</dbReference>
<proteinExistence type="predicted"/>
<organism evidence="1">
    <name type="scientific">uncultured Caudovirales phage</name>
    <dbReference type="NCBI Taxonomy" id="2100421"/>
    <lineage>
        <taxon>Viruses</taxon>
        <taxon>Duplodnaviria</taxon>
        <taxon>Heunggongvirae</taxon>
        <taxon>Uroviricota</taxon>
        <taxon>Caudoviricetes</taxon>
        <taxon>Peduoviridae</taxon>
        <taxon>Maltschvirus</taxon>
        <taxon>Maltschvirus maltsch</taxon>
    </lineage>
</organism>
<reference evidence="1" key="1">
    <citation type="submission" date="2020-04" db="EMBL/GenBank/DDBJ databases">
        <authorList>
            <person name="Chiriac C."/>
            <person name="Salcher M."/>
            <person name="Ghai R."/>
            <person name="Kavagutti S V."/>
        </authorList>
    </citation>
    <scope>NUCLEOTIDE SEQUENCE</scope>
</reference>
<gene>
    <name evidence="1" type="ORF">UFOVP36_74</name>
</gene>
<evidence type="ECO:0008006" key="2">
    <source>
        <dbReference type="Google" id="ProtNLM"/>
    </source>
</evidence>
<dbReference type="Pfam" id="PF08875">
    <property type="entry name" value="DUF1833"/>
    <property type="match status" value="1"/>
</dbReference>
<protein>
    <recommendedName>
        <fullName evidence="2">DUF1833 domain-containing protein</fullName>
    </recommendedName>
</protein>
<sequence length="155" mass="17213">MRTLSTNAIRSINSQQTDEVWLILLTITHADLPTPIRVVNNNENVTSRSNVFQAFPFEIILPGQDPDSPPKAMIRMDNVDRTVVSLIRNISSAPTVLMEVILASQPDTVEISFGSLSLRAVTYDASTIEGELFFEALYNEPITLSMTPSRFPGLF</sequence>
<evidence type="ECO:0000313" key="1">
    <source>
        <dbReference type="EMBL" id="CAB4122650.1"/>
    </source>
</evidence>